<feature type="signal peptide" evidence="1">
    <location>
        <begin position="1"/>
        <end position="22"/>
    </location>
</feature>
<dbReference type="InterPro" id="IPR036699">
    <property type="entry name" value="YehR-like_sf"/>
</dbReference>
<name>A0ABR8VN94_9BACI</name>
<feature type="chain" id="PRO_5045833310" evidence="1">
    <location>
        <begin position="23"/>
        <end position="149"/>
    </location>
</feature>
<protein>
    <submittedName>
        <fullName evidence="2">DUF1307 domain-containing protein</fullName>
    </submittedName>
</protein>
<sequence>MKKIFGSIILLLTLLVFSGCGSKEETKTFISNQNGIDMELVYTYKGDNVSKQTSNNTIPYSALGVATKEEAQAVLDPISTKYQGLEGVEQKIEYKENEAVETLSVDFGKLDFDKAKNVPGMDFSGNTNNGVSMKESEKMLLEDGFELKE</sequence>
<evidence type="ECO:0000313" key="2">
    <source>
        <dbReference type="EMBL" id="MBD8006219.1"/>
    </source>
</evidence>
<dbReference type="SUPFAM" id="SSF160704">
    <property type="entry name" value="YehR-like"/>
    <property type="match status" value="1"/>
</dbReference>
<dbReference type="InterPro" id="IPR009736">
    <property type="entry name" value="DUF1307"/>
</dbReference>
<organism evidence="2 3">
    <name type="scientific">Bacillus norwichensis</name>
    <dbReference type="NCBI Taxonomy" id="2762217"/>
    <lineage>
        <taxon>Bacteria</taxon>
        <taxon>Bacillati</taxon>
        <taxon>Bacillota</taxon>
        <taxon>Bacilli</taxon>
        <taxon>Bacillales</taxon>
        <taxon>Bacillaceae</taxon>
        <taxon>Bacillus</taxon>
    </lineage>
</organism>
<evidence type="ECO:0000313" key="3">
    <source>
        <dbReference type="Proteomes" id="UP000648182"/>
    </source>
</evidence>
<gene>
    <name evidence="2" type="ORF">H9631_14150</name>
</gene>
<dbReference type="RefSeq" id="WP_191813867.1">
    <property type="nucleotide sequence ID" value="NZ_JACSPV010000026.1"/>
</dbReference>
<comment type="caution">
    <text evidence="2">The sequence shown here is derived from an EMBL/GenBank/DDBJ whole genome shotgun (WGS) entry which is preliminary data.</text>
</comment>
<proteinExistence type="predicted"/>
<dbReference type="PROSITE" id="PS51257">
    <property type="entry name" value="PROKAR_LIPOPROTEIN"/>
    <property type="match status" value="1"/>
</dbReference>
<dbReference type="Pfam" id="PF06998">
    <property type="entry name" value="DUF1307"/>
    <property type="match status" value="1"/>
</dbReference>
<keyword evidence="3" id="KW-1185">Reference proteome</keyword>
<dbReference type="PIRSF" id="PIRSF006187">
    <property type="entry name" value="DUF1307"/>
    <property type="match status" value="1"/>
</dbReference>
<accession>A0ABR8VN94</accession>
<reference evidence="2 3" key="1">
    <citation type="submission" date="2020-08" db="EMBL/GenBank/DDBJ databases">
        <title>A Genomic Blueprint of the Chicken Gut Microbiome.</title>
        <authorList>
            <person name="Gilroy R."/>
            <person name="Ravi A."/>
            <person name="Getino M."/>
            <person name="Pursley I."/>
            <person name="Horton D.L."/>
            <person name="Alikhan N.-F."/>
            <person name="Baker D."/>
            <person name="Gharbi K."/>
            <person name="Hall N."/>
            <person name="Watson M."/>
            <person name="Adriaenssens E.M."/>
            <person name="Foster-Nyarko E."/>
            <person name="Jarju S."/>
            <person name="Secka A."/>
            <person name="Antonio M."/>
            <person name="Oren A."/>
            <person name="Chaudhuri R."/>
            <person name="La Ragione R.M."/>
            <person name="Hildebrand F."/>
            <person name="Pallen M.J."/>
        </authorList>
    </citation>
    <scope>NUCLEOTIDE SEQUENCE [LARGE SCALE GENOMIC DNA]</scope>
    <source>
        <strain evidence="2 3">Sa1BUA2</strain>
    </source>
</reference>
<evidence type="ECO:0000256" key="1">
    <source>
        <dbReference type="SAM" id="SignalP"/>
    </source>
</evidence>
<keyword evidence="1" id="KW-0732">Signal</keyword>
<dbReference type="Gene3D" id="3.30.1830.10">
    <property type="entry name" value="YehR-like"/>
    <property type="match status" value="1"/>
</dbReference>
<dbReference type="EMBL" id="JACSPV010000026">
    <property type="protein sequence ID" value="MBD8006219.1"/>
    <property type="molecule type" value="Genomic_DNA"/>
</dbReference>
<dbReference type="Proteomes" id="UP000648182">
    <property type="component" value="Unassembled WGS sequence"/>
</dbReference>